<evidence type="ECO:0000256" key="1">
    <source>
        <dbReference type="ARBA" id="ARBA00012020"/>
    </source>
</evidence>
<feature type="domain" description="PARP catalytic" evidence="6">
    <location>
        <begin position="134"/>
        <end position="203"/>
    </location>
</feature>
<dbReference type="GO" id="GO:0006302">
    <property type="term" value="P:double-strand break repair"/>
    <property type="evidence" value="ECO:0007669"/>
    <property type="project" value="TreeGrafter"/>
</dbReference>
<evidence type="ECO:0000313" key="7">
    <source>
        <dbReference type="EMBL" id="EUB56566.1"/>
    </source>
</evidence>
<evidence type="ECO:0000313" key="8">
    <source>
        <dbReference type="Proteomes" id="UP000019149"/>
    </source>
</evidence>
<dbReference type="AlphaFoldDB" id="W6U872"/>
<dbReference type="PANTHER" id="PTHR10459:SF60">
    <property type="entry name" value="POLY [ADP-RIBOSE] POLYMERASE 2"/>
    <property type="match status" value="1"/>
</dbReference>
<dbReference type="PANTHER" id="PTHR10459">
    <property type="entry name" value="DNA LIGASE"/>
    <property type="match status" value="1"/>
</dbReference>
<keyword evidence="4" id="KW-0520">NAD</keyword>
<dbReference type="RefSeq" id="XP_024347762.1">
    <property type="nucleotide sequence ID" value="XM_024497841.1"/>
</dbReference>
<dbReference type="KEGG" id="egl:EGR_08592"/>
<dbReference type="Pfam" id="PF00644">
    <property type="entry name" value="PARP"/>
    <property type="match status" value="1"/>
</dbReference>
<organism evidence="7 8">
    <name type="scientific">Echinococcus granulosus</name>
    <name type="common">Hydatid tapeworm</name>
    <dbReference type="NCBI Taxonomy" id="6210"/>
    <lineage>
        <taxon>Eukaryota</taxon>
        <taxon>Metazoa</taxon>
        <taxon>Spiralia</taxon>
        <taxon>Lophotrochozoa</taxon>
        <taxon>Platyhelminthes</taxon>
        <taxon>Cestoda</taxon>
        <taxon>Eucestoda</taxon>
        <taxon>Cyclophyllidea</taxon>
        <taxon>Taeniidae</taxon>
        <taxon>Echinococcus</taxon>
        <taxon>Echinococcus granulosus group</taxon>
    </lineage>
</organism>
<keyword evidence="2" id="KW-0328">Glycosyltransferase</keyword>
<reference evidence="7 8" key="1">
    <citation type="journal article" date="2013" name="Nat. Genet.">
        <title>The genome of the hydatid tapeworm Echinococcus granulosus.</title>
        <authorList>
            <person name="Zheng H."/>
            <person name="Zhang W."/>
            <person name="Zhang L."/>
            <person name="Zhang Z."/>
            <person name="Li J."/>
            <person name="Lu G."/>
            <person name="Zhu Y."/>
            <person name="Wang Y."/>
            <person name="Huang Y."/>
            <person name="Liu J."/>
            <person name="Kang H."/>
            <person name="Chen J."/>
            <person name="Wang L."/>
            <person name="Chen A."/>
            <person name="Yu S."/>
            <person name="Gao Z."/>
            <person name="Jin L."/>
            <person name="Gu W."/>
            <person name="Wang Z."/>
            <person name="Zhao L."/>
            <person name="Shi B."/>
            <person name="Wen H."/>
            <person name="Lin R."/>
            <person name="Jones M.K."/>
            <person name="Brejova B."/>
            <person name="Vinar T."/>
            <person name="Zhao G."/>
            <person name="McManus D.P."/>
            <person name="Chen Z."/>
            <person name="Zhou Y."/>
            <person name="Wang S."/>
        </authorList>
    </citation>
    <scope>NUCLEOTIDE SEQUENCE [LARGE SCALE GENOMIC DNA]</scope>
</reference>
<dbReference type="InterPro" id="IPR050800">
    <property type="entry name" value="ARTD/PARP"/>
</dbReference>
<evidence type="ECO:0000256" key="2">
    <source>
        <dbReference type="ARBA" id="ARBA00022676"/>
    </source>
</evidence>
<dbReference type="GO" id="GO:0070212">
    <property type="term" value="P:protein poly-ADP-ribosylation"/>
    <property type="evidence" value="ECO:0007669"/>
    <property type="project" value="TreeGrafter"/>
</dbReference>
<dbReference type="GO" id="GO:1990404">
    <property type="term" value="F:NAD+-protein mono-ADP-ribosyltransferase activity"/>
    <property type="evidence" value="ECO:0007669"/>
    <property type="project" value="TreeGrafter"/>
</dbReference>
<dbReference type="STRING" id="6210.W6U872"/>
<evidence type="ECO:0000256" key="4">
    <source>
        <dbReference type="ARBA" id="ARBA00023027"/>
    </source>
</evidence>
<dbReference type="Gene3D" id="3.90.228.10">
    <property type="match status" value="1"/>
</dbReference>
<dbReference type="GeneID" id="36344307"/>
<protein>
    <recommendedName>
        <fullName evidence="1">NAD(+) ADP-ribosyltransferase</fullName>
        <ecNumber evidence="1">2.4.2.30</ecNumber>
    </recommendedName>
</protein>
<dbReference type="InterPro" id="IPR012317">
    <property type="entry name" value="Poly(ADP-ribose)pol_cat_dom"/>
</dbReference>
<comment type="caution">
    <text evidence="7">The sequence shown here is derived from an EMBL/GenBank/DDBJ whole genome shotgun (WGS) entry which is preliminary data.</text>
</comment>
<dbReference type="GO" id="GO:0003950">
    <property type="term" value="F:NAD+ poly-ADP-ribosyltransferase activity"/>
    <property type="evidence" value="ECO:0007669"/>
    <property type="project" value="UniProtKB-EC"/>
</dbReference>
<comment type="catalytic activity">
    <reaction evidence="5">
        <text>NAD(+) + (ADP-D-ribosyl)n-acceptor = nicotinamide + (ADP-D-ribosyl)n+1-acceptor + H(+).</text>
        <dbReference type="EC" id="2.4.2.30"/>
    </reaction>
</comment>
<evidence type="ECO:0000256" key="3">
    <source>
        <dbReference type="ARBA" id="ARBA00022679"/>
    </source>
</evidence>
<sequence length="268" mass="29131">MILDRSPAKASSAKDVQQLIAEAVLATVWNSTGSVSASMGNMFPRGRKRRAEAVTAVEGGSDALRPMRVRAGAVVDSTRGLEYYVSVVRDAHYRSLSAVLDMVDLTGGSNVNPLDEHSKKLKNRIEVCMFTLANQFNVRAQGVRIAPTKALSTGYMFGKGVYLSDMTSKFANYCYTSPSASQSCLLFCEVALGRLHDCFTADVSRLSKQIGIRIGHCPFSKLLFCSKGVDTTAPNVETHFKESKIGVAYLSHWSASDLCGDRKRPSAQ</sequence>
<dbReference type="EMBL" id="APAU02000111">
    <property type="protein sequence ID" value="EUB56566.1"/>
    <property type="molecule type" value="Genomic_DNA"/>
</dbReference>
<proteinExistence type="predicted"/>
<name>W6U872_ECHGR</name>
<gene>
    <name evidence="7" type="ORF">EGR_08592</name>
</gene>
<keyword evidence="3" id="KW-0808">Transferase</keyword>
<dbReference type="EC" id="2.4.2.30" evidence="1"/>
<dbReference type="OrthoDB" id="429950at2759"/>
<accession>W6U872</accession>
<evidence type="ECO:0000259" key="6">
    <source>
        <dbReference type="Pfam" id="PF00644"/>
    </source>
</evidence>
<dbReference type="GO" id="GO:0005730">
    <property type="term" value="C:nucleolus"/>
    <property type="evidence" value="ECO:0007669"/>
    <property type="project" value="TreeGrafter"/>
</dbReference>
<evidence type="ECO:0000256" key="5">
    <source>
        <dbReference type="ARBA" id="ARBA00033987"/>
    </source>
</evidence>
<dbReference type="Proteomes" id="UP000019149">
    <property type="component" value="Unassembled WGS sequence"/>
</dbReference>
<dbReference type="SUPFAM" id="SSF56399">
    <property type="entry name" value="ADP-ribosylation"/>
    <property type="match status" value="1"/>
</dbReference>
<keyword evidence="8" id="KW-1185">Reference proteome</keyword>
<dbReference type="CTD" id="36344307"/>